<comment type="similarity">
    <text evidence="2 13">Belongs to the cutinase family.</text>
</comment>
<dbReference type="GO" id="GO:0016052">
    <property type="term" value="P:carbohydrate catabolic process"/>
    <property type="evidence" value="ECO:0007669"/>
    <property type="project" value="TreeGrafter"/>
</dbReference>
<dbReference type="GO" id="GO:0050525">
    <property type="term" value="F:cutinase activity"/>
    <property type="evidence" value="ECO:0007669"/>
    <property type="project" value="UniProtKB-UniRule"/>
</dbReference>
<reference evidence="14" key="1">
    <citation type="submission" date="2016-11" db="EMBL/GenBank/DDBJ databases">
        <title>The genome sequence of Colletotrichum cuscutae.</title>
        <authorList>
            <person name="Baroncelli R."/>
        </authorList>
    </citation>
    <scope>NUCLEOTIDE SEQUENCE</scope>
    <source>
        <strain evidence="14">IMI 304802</strain>
    </source>
</reference>
<dbReference type="FunFam" id="3.40.50.1820:FF:000235">
    <property type="entry name" value="Cutinase 1"/>
    <property type="match status" value="1"/>
</dbReference>
<dbReference type="EMBL" id="MPDP01000001">
    <property type="protein sequence ID" value="KAK1499582.1"/>
    <property type="molecule type" value="Genomic_DNA"/>
</dbReference>
<keyword evidence="5 13" id="KW-0964">Secreted</keyword>
<evidence type="ECO:0000313" key="15">
    <source>
        <dbReference type="Proteomes" id="UP001239213"/>
    </source>
</evidence>
<evidence type="ECO:0000256" key="8">
    <source>
        <dbReference type="ARBA" id="ARBA00023026"/>
    </source>
</evidence>
<keyword evidence="4 13" id="KW-0719">Serine esterase</keyword>
<accession>A0AAI9YE60</accession>
<feature type="disulfide bond" evidence="12">
    <location>
        <begin position="198"/>
        <end position="205"/>
    </location>
</feature>
<dbReference type="InterPro" id="IPR000675">
    <property type="entry name" value="Cutinase/axe"/>
</dbReference>
<evidence type="ECO:0000256" key="6">
    <source>
        <dbReference type="ARBA" id="ARBA00022729"/>
    </source>
</evidence>
<comment type="subcellular location">
    <subcellularLocation>
        <location evidence="1 13">Secreted</location>
    </subcellularLocation>
</comment>
<dbReference type="EC" id="3.1.1.74" evidence="3 13"/>
<dbReference type="SMART" id="SM01110">
    <property type="entry name" value="Cutinase"/>
    <property type="match status" value="1"/>
</dbReference>
<feature type="active site" description="Proton donor/acceptor" evidence="11">
    <location>
        <position position="234"/>
    </location>
</feature>
<evidence type="ECO:0000256" key="2">
    <source>
        <dbReference type="ARBA" id="ARBA00007534"/>
    </source>
</evidence>
<dbReference type="AlphaFoldDB" id="A0AAI9YE60"/>
<comment type="caution">
    <text evidence="14">The sequence shown here is derived from an EMBL/GenBank/DDBJ whole genome shotgun (WGS) entry which is preliminary data.</text>
</comment>
<evidence type="ECO:0000256" key="5">
    <source>
        <dbReference type="ARBA" id="ARBA00022525"/>
    </source>
</evidence>
<gene>
    <name evidence="14" type="ORF">CCUS01_00307</name>
</gene>
<dbReference type="InterPro" id="IPR043580">
    <property type="entry name" value="CUTINASE_1"/>
</dbReference>
<dbReference type="InterPro" id="IPR011150">
    <property type="entry name" value="Cutinase_monf"/>
</dbReference>
<evidence type="ECO:0000256" key="1">
    <source>
        <dbReference type="ARBA" id="ARBA00004613"/>
    </source>
</evidence>
<dbReference type="Proteomes" id="UP001239213">
    <property type="component" value="Unassembled WGS sequence"/>
</dbReference>
<dbReference type="GO" id="GO:0005576">
    <property type="term" value="C:extracellular region"/>
    <property type="evidence" value="ECO:0007669"/>
    <property type="project" value="UniProtKB-SubCell"/>
</dbReference>
<keyword evidence="15" id="KW-1185">Reference proteome</keyword>
<organism evidence="14 15">
    <name type="scientific">Colletotrichum cuscutae</name>
    <dbReference type="NCBI Taxonomy" id="1209917"/>
    <lineage>
        <taxon>Eukaryota</taxon>
        <taxon>Fungi</taxon>
        <taxon>Dikarya</taxon>
        <taxon>Ascomycota</taxon>
        <taxon>Pezizomycotina</taxon>
        <taxon>Sordariomycetes</taxon>
        <taxon>Hypocreomycetidae</taxon>
        <taxon>Glomerellales</taxon>
        <taxon>Glomerellaceae</taxon>
        <taxon>Colletotrichum</taxon>
        <taxon>Colletotrichum acutatum species complex</taxon>
    </lineage>
</organism>
<dbReference type="PANTHER" id="PTHR48250:SF3">
    <property type="entry name" value="CUTINASE 1-RELATED"/>
    <property type="match status" value="1"/>
</dbReference>
<feature type="active site" description="Nucleophile" evidence="11">
    <location>
        <position position="147"/>
    </location>
</feature>
<dbReference type="PROSITE" id="PS00155">
    <property type="entry name" value="CUTINASE_1"/>
    <property type="match status" value="1"/>
</dbReference>
<evidence type="ECO:0000256" key="3">
    <source>
        <dbReference type="ARBA" id="ARBA00013095"/>
    </source>
</evidence>
<evidence type="ECO:0000256" key="4">
    <source>
        <dbReference type="ARBA" id="ARBA00022487"/>
    </source>
</evidence>
<dbReference type="Pfam" id="PF01083">
    <property type="entry name" value="Cutinase"/>
    <property type="match status" value="1"/>
</dbReference>
<keyword evidence="8" id="KW-0843">Virulence</keyword>
<evidence type="ECO:0000256" key="11">
    <source>
        <dbReference type="PIRSR" id="PIRSR611150-1"/>
    </source>
</evidence>
<protein>
    <recommendedName>
        <fullName evidence="3 13">Cutinase</fullName>
        <ecNumber evidence="3 13">3.1.1.74</ecNumber>
    </recommendedName>
</protein>
<feature type="chain" id="PRO_5042315313" description="Cutinase" evidence="13">
    <location>
        <begin position="17"/>
        <end position="254"/>
    </location>
</feature>
<evidence type="ECO:0000256" key="9">
    <source>
        <dbReference type="ARBA" id="ARBA00023157"/>
    </source>
</evidence>
<name>A0AAI9YE60_9PEZI</name>
<keyword evidence="6 13" id="KW-0732">Signal</keyword>
<evidence type="ECO:0000256" key="10">
    <source>
        <dbReference type="ARBA" id="ARBA00034045"/>
    </source>
</evidence>
<evidence type="ECO:0000256" key="7">
    <source>
        <dbReference type="ARBA" id="ARBA00022801"/>
    </source>
</evidence>
<comment type="function">
    <text evidence="13">Catalyzes the hydrolysis of complex carboxylic polyesters found in the cell wall of plants. Degrades cutin, a macromolecule that forms the structure of the plant cuticle.</text>
</comment>
<evidence type="ECO:0000256" key="13">
    <source>
        <dbReference type="RuleBase" id="RU361263"/>
    </source>
</evidence>
<dbReference type="PRINTS" id="PR00129">
    <property type="entry name" value="CUTINASE"/>
</dbReference>
<keyword evidence="7 13" id="KW-0378">Hydrolase</keyword>
<dbReference type="PANTHER" id="PTHR48250">
    <property type="entry name" value="CUTINASE 2-RELATED"/>
    <property type="match status" value="1"/>
</dbReference>
<evidence type="ECO:0000313" key="14">
    <source>
        <dbReference type="EMBL" id="KAK1499582.1"/>
    </source>
</evidence>
<proteinExistence type="inferred from homology"/>
<feature type="signal peptide" evidence="13">
    <location>
        <begin position="1"/>
        <end position="16"/>
    </location>
</feature>
<dbReference type="Gene3D" id="3.40.50.1820">
    <property type="entry name" value="alpha/beta hydrolase"/>
    <property type="match status" value="1"/>
</dbReference>
<evidence type="ECO:0000256" key="12">
    <source>
        <dbReference type="PIRSR" id="PIRSR611150-2"/>
    </source>
</evidence>
<sequence length="254" mass="26526">MKFFSILSLAVTLAAAAPVEVVDTGVADLQVRQTGATSNELESGSSSACPKVIFIFARASTEPGNMVSRPNFFHGISAGPIVGDALKSRYGSSQVWVQGVGGPYSADLASNFLPEGTSTVAINEAKRLFTLANTKCPNSAVVAGGYSQGTAVMASSISTLSSTIQNQIKGVVLFGYTKNLQNLGRIPNFPSSKLSVYCNVADAVCYGKRACFPSSKTSEKPLTRPGTLFILPAHFLYQTDAAVAAPIFLAGRIG</sequence>
<keyword evidence="9 12" id="KW-1015">Disulfide bond</keyword>
<dbReference type="InterPro" id="IPR029058">
    <property type="entry name" value="AB_hydrolase_fold"/>
</dbReference>
<dbReference type="SUPFAM" id="SSF53474">
    <property type="entry name" value="alpha/beta-Hydrolases"/>
    <property type="match status" value="1"/>
</dbReference>
<comment type="catalytic activity">
    <reaction evidence="10 13">
        <text>cutin + H2O = cutin monomers.</text>
        <dbReference type="EC" id="3.1.1.74"/>
    </reaction>
</comment>
<feature type="disulfide bond" evidence="12">
    <location>
        <begin position="49"/>
        <end position="136"/>
    </location>
</feature>
<feature type="active site" evidence="11">
    <location>
        <position position="202"/>
    </location>
</feature>